<feature type="region of interest" description="Disordered" evidence="1">
    <location>
        <begin position="118"/>
        <end position="151"/>
    </location>
</feature>
<reference evidence="4" key="1">
    <citation type="submission" date="2012-04" db="EMBL/GenBank/DDBJ databases">
        <title>Complete genome sequence of Helicobacter cetorum strain MIT 00-7128.</title>
        <authorList>
            <person name="Kersulyte D."/>
            <person name="Berg D.E."/>
        </authorList>
    </citation>
    <scope>NUCLEOTIDE SEQUENCE [LARGE SCALE GENOMIC DNA]</scope>
    <source>
        <strain evidence="4">MIT 00-7128</strain>
    </source>
</reference>
<evidence type="ECO:0000313" key="3">
    <source>
        <dbReference type="EMBL" id="AFI03799.1"/>
    </source>
</evidence>
<dbReference type="InterPro" id="IPR038310">
    <property type="entry name" value="DUF1104_sf"/>
</dbReference>
<dbReference type="Gene3D" id="1.20.120.1430">
    <property type="entry name" value="HP0721 helical bundle"/>
    <property type="match status" value="1"/>
</dbReference>
<dbReference type="Proteomes" id="UP000005010">
    <property type="component" value="Chromosome"/>
</dbReference>
<accession>I0ELI0</accession>
<gene>
    <name evidence="3" type="ordered locus">HCW_02590</name>
</gene>
<evidence type="ECO:0008006" key="5">
    <source>
        <dbReference type="Google" id="ProtNLM"/>
    </source>
</evidence>
<feature type="chain" id="PRO_5003625613" description="DUF1104 domain-containing protein" evidence="2">
    <location>
        <begin position="21"/>
        <end position="151"/>
    </location>
</feature>
<dbReference type="AlphaFoldDB" id="I0ELI0"/>
<evidence type="ECO:0000256" key="1">
    <source>
        <dbReference type="SAM" id="MobiDB-lite"/>
    </source>
</evidence>
<dbReference type="EMBL" id="CP003479">
    <property type="protein sequence ID" value="AFI03799.1"/>
    <property type="molecule type" value="Genomic_DNA"/>
</dbReference>
<dbReference type="RefSeq" id="WP_014660671.1">
    <property type="nucleotide sequence ID" value="NC_017737.1"/>
</dbReference>
<keyword evidence="2" id="KW-0732">Signal</keyword>
<dbReference type="KEGG" id="hce:HCW_02590"/>
<sequence>MNKMVLSVFLFGLLGISLSASDFKSMDNKQLAEQAGKVSPEEIPQFRAEVHKRLQAMNEEERKAYKAQFKDAIGKNLGALSEDERKKREEEILKVIANKKKQMTMKEYRKRELDLHSCTCEGPFHDHKKKEYQQHKKAHHKHHEDSKQHKD</sequence>
<evidence type="ECO:0000313" key="4">
    <source>
        <dbReference type="Proteomes" id="UP000005010"/>
    </source>
</evidence>
<keyword evidence="4" id="KW-1185">Reference proteome</keyword>
<dbReference type="HOGENOM" id="CLU_1803529_0_0_7"/>
<evidence type="ECO:0000256" key="2">
    <source>
        <dbReference type="SAM" id="SignalP"/>
    </source>
</evidence>
<dbReference type="Pfam" id="PF06518">
    <property type="entry name" value="DUF1104"/>
    <property type="match status" value="1"/>
</dbReference>
<dbReference type="PATRIC" id="fig|182217.3.peg.541"/>
<organism evidence="3 4">
    <name type="scientific">Helicobacter cetorum (strain ATCC BAA-429 / MIT 00-7128)</name>
    <dbReference type="NCBI Taxonomy" id="182217"/>
    <lineage>
        <taxon>Bacteria</taxon>
        <taxon>Pseudomonadati</taxon>
        <taxon>Campylobacterota</taxon>
        <taxon>Epsilonproteobacteria</taxon>
        <taxon>Campylobacterales</taxon>
        <taxon>Helicobacteraceae</taxon>
        <taxon>Helicobacter</taxon>
    </lineage>
</organism>
<feature type="compositionally biased region" description="Basic and acidic residues" evidence="1">
    <location>
        <begin position="123"/>
        <end position="134"/>
    </location>
</feature>
<proteinExistence type="predicted"/>
<feature type="signal peptide" evidence="2">
    <location>
        <begin position="1"/>
        <end position="20"/>
    </location>
</feature>
<dbReference type="InterPro" id="IPR009488">
    <property type="entry name" value="DUF1104"/>
</dbReference>
<protein>
    <recommendedName>
        <fullName evidence="5">DUF1104 domain-containing protein</fullName>
    </recommendedName>
</protein>
<name>I0ELI0_HELC0</name>